<accession>A0A2N6N7Z1</accession>
<evidence type="ECO:0000313" key="2">
    <source>
        <dbReference type="Proteomes" id="UP000235728"/>
    </source>
</evidence>
<dbReference type="AlphaFoldDB" id="A0A2N6N7Z1"/>
<protein>
    <submittedName>
        <fullName evidence="1">Uncharacterized protein</fullName>
    </submittedName>
</protein>
<proteinExistence type="predicted"/>
<dbReference type="EMBL" id="MRVG01000023">
    <property type="protein sequence ID" value="PMB63387.1"/>
    <property type="molecule type" value="Genomic_DNA"/>
</dbReference>
<reference evidence="1 2" key="1">
    <citation type="journal article" date="2016" name="Appl. Microbiol. Biotechnol.">
        <title>Characterization of T-DNA insertion mutants with decreased virulence in the entomopathogenic fungus Beauveria bassiana JEF-007.</title>
        <authorList>
            <person name="Kim S."/>
            <person name="Lee S.J."/>
            <person name="Nai Y.S."/>
            <person name="Yu J.S."/>
            <person name="Lee M.R."/>
            <person name="Yang Y.T."/>
            <person name="Kim J.S."/>
        </authorList>
    </citation>
    <scope>NUCLEOTIDE SEQUENCE [LARGE SCALE GENOMIC DNA]</scope>
    <source>
        <strain evidence="1 2">JEF-007</strain>
    </source>
</reference>
<name>A0A2N6N7Z1_BEABA</name>
<gene>
    <name evidence="1" type="ORF">BM221_010750</name>
</gene>
<organism evidence="1 2">
    <name type="scientific">Beauveria bassiana</name>
    <name type="common">White muscardine disease fungus</name>
    <name type="synonym">Tritirachium shiotae</name>
    <dbReference type="NCBI Taxonomy" id="176275"/>
    <lineage>
        <taxon>Eukaryota</taxon>
        <taxon>Fungi</taxon>
        <taxon>Dikarya</taxon>
        <taxon>Ascomycota</taxon>
        <taxon>Pezizomycotina</taxon>
        <taxon>Sordariomycetes</taxon>
        <taxon>Hypocreomycetidae</taxon>
        <taxon>Hypocreales</taxon>
        <taxon>Cordycipitaceae</taxon>
        <taxon>Beauveria</taxon>
    </lineage>
</organism>
<evidence type="ECO:0000313" key="1">
    <source>
        <dbReference type="EMBL" id="PMB63387.1"/>
    </source>
</evidence>
<sequence length="235" mass="26620">MSSHARIVKRVKADEKRHKCDHPKCGDKLFRHMRTHIVDERPKCSFDRCQWSYKSERGSLVNTVGKPSDSDQQMPQYVQQTFYVNNQDSLNVTTLQSNIHPSSQVPYMRSELSSQDMTAPVRSSASLALVAGQCPTVREDHLDSYVTHNATAVQQQLMQQDTQHMTSETWCFNERYPAPETEQLCETQAHVTVAVAPLDQLPAHGYGIFDLYGGQIEFVDLSMQSSGCRIASMYS</sequence>
<dbReference type="Proteomes" id="UP000235728">
    <property type="component" value="Unassembled WGS sequence"/>
</dbReference>
<comment type="caution">
    <text evidence="1">The sequence shown here is derived from an EMBL/GenBank/DDBJ whole genome shotgun (WGS) entry which is preliminary data.</text>
</comment>